<gene>
    <name evidence="4" type="ORF">ABEB36_011205</name>
</gene>
<dbReference type="InterPro" id="IPR050645">
    <property type="entry name" value="Histidine_acid_phosphatase"/>
</dbReference>
<dbReference type="Gene3D" id="3.40.50.1240">
    <property type="entry name" value="Phosphoglycerate mutase-like"/>
    <property type="match status" value="1"/>
</dbReference>
<dbReference type="EMBL" id="JBDJPC010000008">
    <property type="protein sequence ID" value="KAL1493070.1"/>
    <property type="molecule type" value="Genomic_DNA"/>
</dbReference>
<dbReference type="Pfam" id="PF00328">
    <property type="entry name" value="His_Phos_2"/>
    <property type="match status" value="1"/>
</dbReference>
<dbReference type="CDD" id="cd07061">
    <property type="entry name" value="HP_HAP_like"/>
    <property type="match status" value="1"/>
</dbReference>
<protein>
    <recommendedName>
        <fullName evidence="6">Lysosomal acid phosphatase</fullName>
    </recommendedName>
</protein>
<proteinExistence type="inferred from homology"/>
<dbReference type="GO" id="GO:0003993">
    <property type="term" value="F:acid phosphatase activity"/>
    <property type="evidence" value="ECO:0007669"/>
    <property type="project" value="UniProtKB-EC"/>
</dbReference>
<keyword evidence="5" id="KW-1185">Reference proteome</keyword>
<keyword evidence="3" id="KW-0732">Signal</keyword>
<dbReference type="AlphaFoldDB" id="A0ABD1EET2"/>
<organism evidence="4 5">
    <name type="scientific">Hypothenemus hampei</name>
    <name type="common">Coffee berry borer</name>
    <dbReference type="NCBI Taxonomy" id="57062"/>
    <lineage>
        <taxon>Eukaryota</taxon>
        <taxon>Metazoa</taxon>
        <taxon>Ecdysozoa</taxon>
        <taxon>Arthropoda</taxon>
        <taxon>Hexapoda</taxon>
        <taxon>Insecta</taxon>
        <taxon>Pterygota</taxon>
        <taxon>Neoptera</taxon>
        <taxon>Endopterygota</taxon>
        <taxon>Coleoptera</taxon>
        <taxon>Polyphaga</taxon>
        <taxon>Cucujiformia</taxon>
        <taxon>Curculionidae</taxon>
        <taxon>Scolytinae</taxon>
        <taxon>Hypothenemus</taxon>
    </lineage>
</organism>
<evidence type="ECO:0008006" key="6">
    <source>
        <dbReference type="Google" id="ProtNLM"/>
    </source>
</evidence>
<dbReference type="InterPro" id="IPR029033">
    <property type="entry name" value="His_PPase_superfam"/>
</dbReference>
<dbReference type="InterPro" id="IPR000560">
    <property type="entry name" value="His_Pase_clade-2"/>
</dbReference>
<dbReference type="PANTHER" id="PTHR11567">
    <property type="entry name" value="ACID PHOSPHATASE-RELATED"/>
    <property type="match status" value="1"/>
</dbReference>
<comment type="caution">
    <text evidence="4">The sequence shown here is derived from an EMBL/GenBank/DDBJ whole genome shotgun (WGS) entry which is preliminary data.</text>
</comment>
<evidence type="ECO:0000313" key="4">
    <source>
        <dbReference type="EMBL" id="KAL1493070.1"/>
    </source>
</evidence>
<evidence type="ECO:0000256" key="1">
    <source>
        <dbReference type="ARBA" id="ARBA00000032"/>
    </source>
</evidence>
<evidence type="ECO:0000256" key="3">
    <source>
        <dbReference type="SAM" id="SignalP"/>
    </source>
</evidence>
<evidence type="ECO:0000256" key="2">
    <source>
        <dbReference type="ARBA" id="ARBA00005375"/>
    </source>
</evidence>
<name>A0ABD1EET2_HYPHA</name>
<feature type="chain" id="PRO_5044896619" description="Lysosomal acid phosphatase" evidence="3">
    <location>
        <begin position="20"/>
        <end position="355"/>
    </location>
</feature>
<dbReference type="PANTHER" id="PTHR11567:SF19">
    <property type="entry name" value="GH19849P"/>
    <property type="match status" value="1"/>
</dbReference>
<evidence type="ECO:0000313" key="5">
    <source>
        <dbReference type="Proteomes" id="UP001566132"/>
    </source>
</evidence>
<sequence length="355" mass="41806">MMFFKRLLTFFLCVLYVNAANLKQIHVLFRHGERSPRSTYPKDPHKDFKWDGGLGQLTNNGKLQMYILGQELRNHYNDFIPKYYWPVDVNFSSSSVARCLTSAELVGAGLFPPQDVQIWNPDLLWQPIPIHYLPRNVDNLLTMKSNCTEYDNQFRQVHNSSKVLQYNQAYENLYEYLTIHTGMTVDNIETVESLHNTLEIYQMNNLSLPYWINDTLMAQMKIIAAQNLAIYSETNYMKRMKGGYFIKTVLDLMKSSLNSKKVPSINMYAAHDLTLVHVMRALDLIDTLKPELGATLIFELYDDEQIKVYYWENWKGKIEEQLLPHCRTICRVEQFQEGYQEFIPENWYEECQVKI</sequence>
<dbReference type="Proteomes" id="UP001566132">
    <property type="component" value="Unassembled WGS sequence"/>
</dbReference>
<reference evidence="4 5" key="1">
    <citation type="submission" date="2024-05" db="EMBL/GenBank/DDBJ databases">
        <title>Genetic variation in Jamaican populations of the coffee berry borer (Hypothenemus hampei).</title>
        <authorList>
            <person name="Errbii M."/>
            <person name="Myrie A."/>
        </authorList>
    </citation>
    <scope>NUCLEOTIDE SEQUENCE [LARGE SCALE GENOMIC DNA]</scope>
    <source>
        <strain evidence="4">JA-Hopewell-2020-01-JO</strain>
        <tissue evidence="4">Whole body</tissue>
    </source>
</reference>
<comment type="similarity">
    <text evidence="2">Belongs to the histidine acid phosphatase family.</text>
</comment>
<dbReference type="SUPFAM" id="SSF53254">
    <property type="entry name" value="Phosphoglycerate mutase-like"/>
    <property type="match status" value="1"/>
</dbReference>
<feature type="signal peptide" evidence="3">
    <location>
        <begin position="1"/>
        <end position="19"/>
    </location>
</feature>
<dbReference type="PROSITE" id="PS00616">
    <property type="entry name" value="HIS_ACID_PHOSPHAT_1"/>
    <property type="match status" value="1"/>
</dbReference>
<comment type="catalytic activity">
    <reaction evidence="1">
        <text>a phosphate monoester + H2O = an alcohol + phosphate</text>
        <dbReference type="Rhea" id="RHEA:15017"/>
        <dbReference type="ChEBI" id="CHEBI:15377"/>
        <dbReference type="ChEBI" id="CHEBI:30879"/>
        <dbReference type="ChEBI" id="CHEBI:43474"/>
        <dbReference type="ChEBI" id="CHEBI:67140"/>
        <dbReference type="EC" id="3.1.3.2"/>
    </reaction>
</comment>
<dbReference type="InterPro" id="IPR033379">
    <property type="entry name" value="Acid_Pase_AS"/>
</dbReference>
<accession>A0ABD1EET2</accession>